<dbReference type="InterPro" id="IPR001753">
    <property type="entry name" value="Enoyl-CoA_hydra/iso"/>
</dbReference>
<dbReference type="InterPro" id="IPR029045">
    <property type="entry name" value="ClpP/crotonase-like_dom_sf"/>
</dbReference>
<name>A0A1H3TGV7_9PSEU</name>
<dbReference type="GO" id="GO:0006635">
    <property type="term" value="P:fatty acid beta-oxidation"/>
    <property type="evidence" value="ECO:0007669"/>
    <property type="project" value="TreeGrafter"/>
</dbReference>
<dbReference type="OrthoDB" id="9774843at2"/>
<dbReference type="CDD" id="cd06558">
    <property type="entry name" value="crotonase-like"/>
    <property type="match status" value="1"/>
</dbReference>
<dbReference type="EMBL" id="FNOK01000082">
    <property type="protein sequence ID" value="SDZ49207.1"/>
    <property type="molecule type" value="Genomic_DNA"/>
</dbReference>
<dbReference type="GO" id="GO:0003824">
    <property type="term" value="F:catalytic activity"/>
    <property type="evidence" value="ECO:0007669"/>
    <property type="project" value="InterPro"/>
</dbReference>
<sequence length="250" mass="26047">MSEVQSGGAVVETEISGDIGVIRLNRPECLNAVNTALVEQLVTALGAVTDAGVGAVLLTGRGRAFCAGHDLKAPPEDPATVQARLDRIQDVTRLIRDCPAPVIAAVQGHAVGAGAEFALCCDLVIAAEDARFRFPEVGLGLSVTGGISKLLPLLVGPLKAKEILLFGDTIDAAEASRLGLVNAVVPADALLPTAHRWAARLAERPRATLAMAKEALDAGIDHALESALRLEIRHAIRTEELAADRTGDAR</sequence>
<comment type="similarity">
    <text evidence="1 2">Belongs to the enoyl-CoA hydratase/isomerase family.</text>
</comment>
<keyword evidence="4" id="KW-1185">Reference proteome</keyword>
<protein>
    <submittedName>
        <fullName evidence="3">Enoyl-CoA hydratase/carnithine racemase</fullName>
    </submittedName>
</protein>
<evidence type="ECO:0000256" key="2">
    <source>
        <dbReference type="RuleBase" id="RU003707"/>
    </source>
</evidence>
<dbReference type="InterPro" id="IPR018376">
    <property type="entry name" value="Enoyl-CoA_hyd/isom_CS"/>
</dbReference>
<dbReference type="STRING" id="418495.SAMN05216215_108220"/>
<reference evidence="4" key="1">
    <citation type="submission" date="2016-10" db="EMBL/GenBank/DDBJ databases">
        <authorList>
            <person name="Varghese N."/>
            <person name="Submissions S."/>
        </authorList>
    </citation>
    <scope>NUCLEOTIDE SEQUENCE [LARGE SCALE GENOMIC DNA]</scope>
    <source>
        <strain evidence="4">CGMCC 4.3530</strain>
    </source>
</reference>
<dbReference type="PANTHER" id="PTHR11941:SF54">
    <property type="entry name" value="ENOYL-COA HYDRATASE, MITOCHONDRIAL"/>
    <property type="match status" value="1"/>
</dbReference>
<dbReference type="AlphaFoldDB" id="A0A1H3TGV7"/>
<evidence type="ECO:0000313" key="4">
    <source>
        <dbReference type="Proteomes" id="UP000199529"/>
    </source>
</evidence>
<dbReference type="Gene3D" id="3.90.226.10">
    <property type="entry name" value="2-enoyl-CoA Hydratase, Chain A, domain 1"/>
    <property type="match status" value="1"/>
</dbReference>
<gene>
    <name evidence="3" type="ORF">SAMN05216215_108220</name>
</gene>
<dbReference type="Proteomes" id="UP000199529">
    <property type="component" value="Unassembled WGS sequence"/>
</dbReference>
<dbReference type="PROSITE" id="PS00166">
    <property type="entry name" value="ENOYL_COA_HYDRATASE"/>
    <property type="match status" value="1"/>
</dbReference>
<dbReference type="Pfam" id="PF00378">
    <property type="entry name" value="ECH_1"/>
    <property type="match status" value="1"/>
</dbReference>
<dbReference type="SUPFAM" id="SSF52096">
    <property type="entry name" value="ClpP/crotonase"/>
    <property type="match status" value="1"/>
</dbReference>
<proteinExistence type="inferred from homology"/>
<dbReference type="RefSeq" id="WP_093277996.1">
    <property type="nucleotide sequence ID" value="NZ_FNOK01000082.1"/>
</dbReference>
<evidence type="ECO:0000313" key="3">
    <source>
        <dbReference type="EMBL" id="SDZ49207.1"/>
    </source>
</evidence>
<organism evidence="3 4">
    <name type="scientific">Saccharopolyspora shandongensis</name>
    <dbReference type="NCBI Taxonomy" id="418495"/>
    <lineage>
        <taxon>Bacteria</taxon>
        <taxon>Bacillati</taxon>
        <taxon>Actinomycetota</taxon>
        <taxon>Actinomycetes</taxon>
        <taxon>Pseudonocardiales</taxon>
        <taxon>Pseudonocardiaceae</taxon>
        <taxon>Saccharopolyspora</taxon>
    </lineage>
</organism>
<accession>A0A1H3TGV7</accession>
<dbReference type="PANTHER" id="PTHR11941">
    <property type="entry name" value="ENOYL-COA HYDRATASE-RELATED"/>
    <property type="match status" value="1"/>
</dbReference>
<evidence type="ECO:0000256" key="1">
    <source>
        <dbReference type="ARBA" id="ARBA00005254"/>
    </source>
</evidence>